<feature type="region of interest" description="Disordered" evidence="1">
    <location>
        <begin position="218"/>
        <end position="287"/>
    </location>
</feature>
<gene>
    <name evidence="3" type="ORF">SLEP1_g9127</name>
</gene>
<dbReference type="Pfam" id="PF26130">
    <property type="entry name" value="PB1-like"/>
    <property type="match status" value="1"/>
</dbReference>
<feature type="compositionally biased region" description="Basic and acidic residues" evidence="1">
    <location>
        <begin position="276"/>
        <end position="287"/>
    </location>
</feature>
<feature type="domain" description="PB1-like" evidence="2">
    <location>
        <begin position="5"/>
        <end position="105"/>
    </location>
</feature>
<dbReference type="Proteomes" id="UP001054252">
    <property type="component" value="Unassembled WGS sequence"/>
</dbReference>
<reference evidence="3 4" key="1">
    <citation type="journal article" date="2021" name="Commun. Biol.">
        <title>The genome of Shorea leprosula (Dipterocarpaceae) highlights the ecological relevance of drought in aseasonal tropical rainforests.</title>
        <authorList>
            <person name="Ng K.K.S."/>
            <person name="Kobayashi M.J."/>
            <person name="Fawcett J.A."/>
            <person name="Hatakeyama M."/>
            <person name="Paape T."/>
            <person name="Ng C.H."/>
            <person name="Ang C.C."/>
            <person name="Tnah L.H."/>
            <person name="Lee C.T."/>
            <person name="Nishiyama T."/>
            <person name="Sese J."/>
            <person name="O'Brien M.J."/>
            <person name="Copetti D."/>
            <person name="Mohd Noor M.I."/>
            <person name="Ong R.C."/>
            <person name="Putra M."/>
            <person name="Sireger I.Z."/>
            <person name="Indrioko S."/>
            <person name="Kosugi Y."/>
            <person name="Izuno A."/>
            <person name="Isagi Y."/>
            <person name="Lee S.L."/>
            <person name="Shimizu K.K."/>
        </authorList>
    </citation>
    <scope>NUCLEOTIDE SEQUENCE [LARGE SCALE GENOMIC DNA]</scope>
    <source>
        <strain evidence="3">214</strain>
    </source>
</reference>
<organism evidence="3 4">
    <name type="scientific">Rubroshorea leprosula</name>
    <dbReference type="NCBI Taxonomy" id="152421"/>
    <lineage>
        <taxon>Eukaryota</taxon>
        <taxon>Viridiplantae</taxon>
        <taxon>Streptophyta</taxon>
        <taxon>Embryophyta</taxon>
        <taxon>Tracheophyta</taxon>
        <taxon>Spermatophyta</taxon>
        <taxon>Magnoliopsida</taxon>
        <taxon>eudicotyledons</taxon>
        <taxon>Gunneridae</taxon>
        <taxon>Pentapetalae</taxon>
        <taxon>rosids</taxon>
        <taxon>malvids</taxon>
        <taxon>Malvales</taxon>
        <taxon>Dipterocarpaceae</taxon>
        <taxon>Rubroshorea</taxon>
    </lineage>
</organism>
<feature type="region of interest" description="Disordered" evidence="1">
    <location>
        <begin position="173"/>
        <end position="197"/>
    </location>
</feature>
<feature type="compositionally biased region" description="Low complexity" evidence="1">
    <location>
        <begin position="228"/>
        <end position="248"/>
    </location>
</feature>
<evidence type="ECO:0000256" key="1">
    <source>
        <dbReference type="SAM" id="MobiDB-lite"/>
    </source>
</evidence>
<protein>
    <recommendedName>
        <fullName evidence="2">PB1-like domain-containing protein</fullName>
    </recommendedName>
</protein>
<keyword evidence="4" id="KW-1185">Reference proteome</keyword>
<comment type="caution">
    <text evidence="3">The sequence shown here is derived from an EMBL/GenBank/DDBJ whole genome shotgun (WGS) entry which is preliminary data.</text>
</comment>
<dbReference type="AlphaFoldDB" id="A0AAV5IEX5"/>
<evidence type="ECO:0000259" key="2">
    <source>
        <dbReference type="Pfam" id="PF26130"/>
    </source>
</evidence>
<evidence type="ECO:0000313" key="3">
    <source>
        <dbReference type="EMBL" id="GKU95815.1"/>
    </source>
</evidence>
<evidence type="ECO:0000313" key="4">
    <source>
        <dbReference type="Proteomes" id="UP001054252"/>
    </source>
</evidence>
<accession>A0AAV5IEX5</accession>
<sequence>MSNDPPFKICIHFDSRFDINHSRYTGGETYDLLVWDIDKLCYWDIVDKLGELGYGSFKVLYYRIFNFSLAESMVQGFHSLNGDAEIIEVAKILIQSTVCHVFVEHYLAAIDGDLVVRNAKLSRRDGTRNTMLDDNALGSDANDEELLAGISKHAVMMGVNEGPSNLNVIQRKDKGKQKVAKENHKAKNRVVGSTSTSKGIRISELNSVDENGLRLVDNSDFEDDETNSSCSSSTYINSSDPGSFYSDSSIEDPNAKDDALRRPSSSLHYDPNCDSPHFEGGKGLHVM</sequence>
<proteinExistence type="predicted"/>
<dbReference type="InterPro" id="IPR058594">
    <property type="entry name" value="PB1-like_dom_pln"/>
</dbReference>
<name>A0AAV5IEX5_9ROSI</name>
<dbReference type="EMBL" id="BPVZ01000009">
    <property type="protein sequence ID" value="GKU95815.1"/>
    <property type="molecule type" value="Genomic_DNA"/>
</dbReference>